<protein>
    <recommendedName>
        <fullName evidence="7">Glutaredoxin</fullName>
    </recommendedName>
</protein>
<proteinExistence type="inferred from homology"/>
<evidence type="ECO:0000313" key="10">
    <source>
        <dbReference type="Proteomes" id="UP001056209"/>
    </source>
</evidence>
<dbReference type="PRINTS" id="PR00160">
    <property type="entry name" value="GLUTAREDOXIN"/>
</dbReference>
<dbReference type="GO" id="GO:0034599">
    <property type="term" value="P:cellular response to oxidative stress"/>
    <property type="evidence" value="ECO:0007669"/>
    <property type="project" value="TreeGrafter"/>
</dbReference>
<feature type="domain" description="Glutaredoxin" evidence="8">
    <location>
        <begin position="4"/>
        <end position="67"/>
    </location>
</feature>
<organism evidence="9 10">
    <name type="scientific">Candidatus Blochmannia vicinus</name>
    <name type="common">nom. nud.</name>
    <dbReference type="NCBI Taxonomy" id="251540"/>
    <lineage>
        <taxon>Bacteria</taxon>
        <taxon>Pseudomonadati</taxon>
        <taxon>Pseudomonadota</taxon>
        <taxon>Gammaproteobacteria</taxon>
        <taxon>Enterobacterales</taxon>
        <taxon>Enterobacteriaceae</taxon>
        <taxon>ant endosymbionts</taxon>
        <taxon>Candidatus Blochmanniella</taxon>
    </lineage>
</organism>
<evidence type="ECO:0000259" key="8">
    <source>
        <dbReference type="Pfam" id="PF00462"/>
    </source>
</evidence>
<evidence type="ECO:0000256" key="4">
    <source>
        <dbReference type="ARBA" id="ARBA00023116"/>
    </source>
</evidence>
<evidence type="ECO:0000256" key="3">
    <source>
        <dbReference type="ARBA" id="ARBA00022982"/>
    </source>
</evidence>
<dbReference type="GO" id="GO:0009263">
    <property type="term" value="P:deoxyribonucleotide biosynthetic process"/>
    <property type="evidence" value="ECO:0007669"/>
    <property type="project" value="UniProtKB-KW"/>
</dbReference>
<keyword evidence="3 7" id="KW-0249">Electron transport</keyword>
<dbReference type="PROSITE" id="PS51354">
    <property type="entry name" value="GLUTAREDOXIN_2"/>
    <property type="match status" value="1"/>
</dbReference>
<dbReference type="RefSeq" id="WP_250236085.1">
    <property type="nucleotide sequence ID" value="NZ_CP097753.1"/>
</dbReference>
<keyword evidence="6 7" id="KW-0676">Redox-active center</keyword>
<reference evidence="9" key="1">
    <citation type="submission" date="2022-05" db="EMBL/GenBank/DDBJ databases">
        <title>Impact of host demography and evolutionary history on endosymbiont molecular evolution: a test in carpenter ants (Genus Camponotus) and their Blochmannia endosymbionts.</title>
        <authorList>
            <person name="Manthey J.D."/>
            <person name="Giron J.C."/>
            <person name="Hruska J.P."/>
        </authorList>
    </citation>
    <scope>NUCLEOTIDE SEQUENCE</scope>
    <source>
        <strain evidence="9">C-039</strain>
    </source>
</reference>
<dbReference type="AlphaFoldDB" id="A0A9Q8TWW9"/>
<dbReference type="Pfam" id="PF00462">
    <property type="entry name" value="Glutaredoxin"/>
    <property type="match status" value="1"/>
</dbReference>
<evidence type="ECO:0000256" key="7">
    <source>
        <dbReference type="RuleBase" id="RU364065"/>
    </source>
</evidence>
<keyword evidence="2 7" id="KW-0813">Transport</keyword>
<dbReference type="PANTHER" id="PTHR45694">
    <property type="entry name" value="GLUTAREDOXIN 2"/>
    <property type="match status" value="1"/>
</dbReference>
<dbReference type="Proteomes" id="UP001056209">
    <property type="component" value="Chromosome"/>
</dbReference>
<comment type="similarity">
    <text evidence="1 7">Belongs to the glutaredoxin family.</text>
</comment>
<accession>A0A9Q8TWW9</accession>
<name>A0A9Q8TWW9_9ENTR</name>
<dbReference type="InterPro" id="IPR014025">
    <property type="entry name" value="Glutaredoxin_subgr"/>
</dbReference>
<dbReference type="NCBIfam" id="TIGR02181">
    <property type="entry name" value="GRX_bact"/>
    <property type="match status" value="1"/>
</dbReference>
<evidence type="ECO:0000256" key="2">
    <source>
        <dbReference type="ARBA" id="ARBA00022448"/>
    </source>
</evidence>
<evidence type="ECO:0000256" key="1">
    <source>
        <dbReference type="ARBA" id="ARBA00007787"/>
    </source>
</evidence>
<dbReference type="PROSITE" id="PS00195">
    <property type="entry name" value="GLUTAREDOXIN_1"/>
    <property type="match status" value="1"/>
</dbReference>
<comment type="function">
    <text evidence="7">Has a glutathione-disulfide oxidoreductase activity in the presence of NADPH and glutathione reductase. Reduces low molecular weight disulfides and proteins.</text>
</comment>
<dbReference type="EMBL" id="CP097753">
    <property type="protein sequence ID" value="URJ28185.1"/>
    <property type="molecule type" value="Genomic_DNA"/>
</dbReference>
<keyword evidence="5" id="KW-1015">Disulfide bond</keyword>
<dbReference type="InterPro" id="IPR011767">
    <property type="entry name" value="GLR_AS"/>
</dbReference>
<evidence type="ECO:0000256" key="6">
    <source>
        <dbReference type="ARBA" id="ARBA00023284"/>
    </source>
</evidence>
<dbReference type="Gene3D" id="3.40.30.10">
    <property type="entry name" value="Glutaredoxin"/>
    <property type="match status" value="1"/>
</dbReference>
<dbReference type="GO" id="GO:0015038">
    <property type="term" value="F:glutathione disulfide oxidoreductase activity"/>
    <property type="evidence" value="ECO:0007669"/>
    <property type="project" value="UniProtKB-UniRule"/>
</dbReference>
<dbReference type="CDD" id="cd03418">
    <property type="entry name" value="GRX_GRXb_1_3_like"/>
    <property type="match status" value="1"/>
</dbReference>
<keyword evidence="7" id="KW-0963">Cytoplasm</keyword>
<dbReference type="InterPro" id="IPR002109">
    <property type="entry name" value="Glutaredoxin"/>
</dbReference>
<dbReference type="InterPro" id="IPR036249">
    <property type="entry name" value="Thioredoxin-like_sf"/>
</dbReference>
<evidence type="ECO:0000313" key="9">
    <source>
        <dbReference type="EMBL" id="URJ28185.1"/>
    </source>
</evidence>
<dbReference type="PANTHER" id="PTHR45694:SF18">
    <property type="entry name" value="GLUTAREDOXIN-1-RELATED"/>
    <property type="match status" value="1"/>
</dbReference>
<dbReference type="GO" id="GO:0005737">
    <property type="term" value="C:cytoplasm"/>
    <property type="evidence" value="ECO:0007669"/>
    <property type="project" value="TreeGrafter"/>
</dbReference>
<gene>
    <name evidence="9" type="primary">grxC</name>
    <name evidence="9" type="ORF">M9393_00130</name>
</gene>
<keyword evidence="4" id="KW-0215">Deoxyribonucleotide synthesis</keyword>
<sequence>MAYIEIYTKRNCPYCERAKSLLIKKSLDFKEIIIDNHNSLNSVYIEMQQRSNGCTTVPQIFIDGLHIGGSDDLISLDNQGKLHLI</sequence>
<evidence type="ECO:0000256" key="5">
    <source>
        <dbReference type="ARBA" id="ARBA00023157"/>
    </source>
</evidence>
<dbReference type="SUPFAM" id="SSF52833">
    <property type="entry name" value="Thioredoxin-like"/>
    <property type="match status" value="1"/>
</dbReference>
<dbReference type="InterPro" id="IPR011900">
    <property type="entry name" value="GRX_bact"/>
</dbReference>
<dbReference type="GO" id="GO:0045454">
    <property type="term" value="P:cell redox homeostasis"/>
    <property type="evidence" value="ECO:0007669"/>
    <property type="project" value="InterPro"/>
</dbReference>